<dbReference type="PANTHER" id="PTHR33973">
    <property type="entry name" value="OS07G0153300 PROTEIN"/>
    <property type="match status" value="1"/>
</dbReference>
<keyword evidence="1" id="KW-0812">Transmembrane</keyword>
<dbReference type="EMBL" id="FOHV01000002">
    <property type="protein sequence ID" value="SES71137.1"/>
    <property type="molecule type" value="Genomic_DNA"/>
</dbReference>
<dbReference type="OrthoDB" id="9778801at2"/>
<dbReference type="PANTHER" id="PTHR33973:SF4">
    <property type="entry name" value="OS07G0153300 PROTEIN"/>
    <property type="match status" value="1"/>
</dbReference>
<protein>
    <recommendedName>
        <fullName evidence="4">DUF1365 domain-containing protein</fullName>
    </recommendedName>
</protein>
<name>A0A1H9YRK0_9GAMM</name>
<keyword evidence="3" id="KW-1185">Reference proteome</keyword>
<evidence type="ECO:0000313" key="2">
    <source>
        <dbReference type="EMBL" id="SES71137.1"/>
    </source>
</evidence>
<keyword evidence="1" id="KW-1133">Transmembrane helix</keyword>
<evidence type="ECO:0000256" key="1">
    <source>
        <dbReference type="SAM" id="Phobius"/>
    </source>
</evidence>
<gene>
    <name evidence="2" type="ORF">SAMN02583745_00294</name>
</gene>
<dbReference type="STRING" id="1123402.SAMN02583745_00294"/>
<evidence type="ECO:0008006" key="4">
    <source>
        <dbReference type="Google" id="ProtNLM"/>
    </source>
</evidence>
<reference evidence="3" key="1">
    <citation type="submission" date="2016-10" db="EMBL/GenBank/DDBJ databases">
        <authorList>
            <person name="Varghese N."/>
            <person name="Submissions S."/>
        </authorList>
    </citation>
    <scope>NUCLEOTIDE SEQUENCE [LARGE SCALE GENOMIC DNA]</scope>
    <source>
        <strain evidence="3">DSM 18579</strain>
    </source>
</reference>
<evidence type="ECO:0000313" key="3">
    <source>
        <dbReference type="Proteomes" id="UP000242642"/>
    </source>
</evidence>
<proteinExistence type="predicted"/>
<keyword evidence="1" id="KW-0472">Membrane</keyword>
<dbReference type="Proteomes" id="UP000242642">
    <property type="component" value="Unassembled WGS sequence"/>
</dbReference>
<feature type="transmembrane region" description="Helical" evidence="1">
    <location>
        <begin position="234"/>
        <end position="253"/>
    </location>
</feature>
<dbReference type="AlphaFoldDB" id="A0A1H9YRK0"/>
<sequence length="282" mass="32847">MHTQLPKHSIKQALILKANVMHKRLIPKVNAFNYEVYYLSLPLELLESQNKTQLGNLALNRFSLHSFYFKDHGYRDDRSLRQWANDILTKYSQPIWHDITLICMPRVLGYVFNPVSFWVCRDNDQAIKAVICEVNNTFGETHTYLCLPPSSTHSLSPEEPLNSDAKISPQNWLIADKCFHVSPFLPRQGEYHFRFDIQEISTYINIDYYQDKNTKTLITSLKGTFLPLTRKQRLIAFITCPLVTLKAIGLIHYQAIKILIKKIPFIKLPKQLSTHDSKTRNK</sequence>
<dbReference type="RefSeq" id="WP_093317085.1">
    <property type="nucleotide sequence ID" value="NZ_FOHV01000002.1"/>
</dbReference>
<dbReference type="Pfam" id="PF07103">
    <property type="entry name" value="DUF1365"/>
    <property type="match status" value="1"/>
</dbReference>
<organism evidence="2 3">
    <name type="scientific">Thorsellia anophelis DSM 18579</name>
    <dbReference type="NCBI Taxonomy" id="1123402"/>
    <lineage>
        <taxon>Bacteria</taxon>
        <taxon>Pseudomonadati</taxon>
        <taxon>Pseudomonadota</taxon>
        <taxon>Gammaproteobacteria</taxon>
        <taxon>Enterobacterales</taxon>
        <taxon>Thorselliaceae</taxon>
        <taxon>Thorsellia</taxon>
    </lineage>
</organism>
<dbReference type="InterPro" id="IPR010775">
    <property type="entry name" value="DUF1365"/>
</dbReference>
<accession>A0A1H9YRK0</accession>